<organism evidence="2 3">
    <name type="scientific">Handroanthus impetiginosus</name>
    <dbReference type="NCBI Taxonomy" id="429701"/>
    <lineage>
        <taxon>Eukaryota</taxon>
        <taxon>Viridiplantae</taxon>
        <taxon>Streptophyta</taxon>
        <taxon>Embryophyta</taxon>
        <taxon>Tracheophyta</taxon>
        <taxon>Spermatophyta</taxon>
        <taxon>Magnoliopsida</taxon>
        <taxon>eudicotyledons</taxon>
        <taxon>Gunneridae</taxon>
        <taxon>Pentapetalae</taxon>
        <taxon>asterids</taxon>
        <taxon>lamiids</taxon>
        <taxon>Lamiales</taxon>
        <taxon>Bignoniaceae</taxon>
        <taxon>Crescentiina</taxon>
        <taxon>Tabebuia alliance</taxon>
        <taxon>Handroanthus</taxon>
    </lineage>
</organism>
<dbReference type="AlphaFoldDB" id="A0A2G9HQD0"/>
<dbReference type="PANTHER" id="PTHR34789:SF1">
    <property type="entry name" value="EXPRESSED PROTEIN"/>
    <property type="match status" value="1"/>
</dbReference>
<sequence>MKSTFLILLLSFFLVSAAIATRPEPDGSSRNKGGGNDDFGIGGFLPPVGYNIPGLGPVIGGGYGSGYGGPNGGRSKSGTIRPTVVCKDKGPCYLKKLTCPAKCFSAYGRSGKGFGAGGGGGGCTIDCQKKCTAYC</sequence>
<name>A0A2G9HQD0_9LAMI</name>
<keyword evidence="3" id="KW-1185">Reference proteome</keyword>
<comment type="caution">
    <text evidence="2">The sequence shown here is derived from an EMBL/GenBank/DDBJ whole genome shotgun (WGS) entry which is preliminary data.</text>
</comment>
<evidence type="ECO:0000256" key="1">
    <source>
        <dbReference type="SAM" id="SignalP"/>
    </source>
</evidence>
<gene>
    <name evidence="2" type="ORF">CDL12_07579</name>
</gene>
<keyword evidence="1" id="KW-0732">Signal</keyword>
<dbReference type="STRING" id="429701.A0A2G9HQD0"/>
<proteinExistence type="predicted"/>
<accession>A0A2G9HQD0</accession>
<dbReference type="Proteomes" id="UP000231279">
    <property type="component" value="Unassembled WGS sequence"/>
</dbReference>
<protein>
    <submittedName>
        <fullName evidence="2">Uncharacterized protein</fullName>
    </submittedName>
</protein>
<evidence type="ECO:0000313" key="2">
    <source>
        <dbReference type="EMBL" id="PIN19731.1"/>
    </source>
</evidence>
<feature type="signal peptide" evidence="1">
    <location>
        <begin position="1"/>
        <end position="20"/>
    </location>
</feature>
<dbReference type="PANTHER" id="PTHR34789">
    <property type="entry name" value="EXPRESSED PROTEIN"/>
    <property type="match status" value="1"/>
</dbReference>
<feature type="chain" id="PRO_5013775752" evidence="1">
    <location>
        <begin position="21"/>
        <end position="135"/>
    </location>
</feature>
<dbReference type="EMBL" id="NKXS01001227">
    <property type="protein sequence ID" value="PIN19731.1"/>
    <property type="molecule type" value="Genomic_DNA"/>
</dbReference>
<reference evidence="3" key="1">
    <citation type="journal article" date="2018" name="Gigascience">
        <title>Genome assembly of the Pink Ipe (Handroanthus impetiginosus, Bignoniaceae), a highly valued, ecologically keystone Neotropical timber forest tree.</title>
        <authorList>
            <person name="Silva-Junior O.B."/>
            <person name="Grattapaglia D."/>
            <person name="Novaes E."/>
            <person name="Collevatti R.G."/>
        </authorList>
    </citation>
    <scope>NUCLEOTIDE SEQUENCE [LARGE SCALE GENOMIC DNA]</scope>
    <source>
        <strain evidence="3">cv. UFG-1</strain>
    </source>
</reference>
<evidence type="ECO:0000313" key="3">
    <source>
        <dbReference type="Proteomes" id="UP000231279"/>
    </source>
</evidence>